<proteinExistence type="predicted"/>
<evidence type="ECO:0000313" key="1">
    <source>
        <dbReference type="EMBL" id="CAE8650752.1"/>
    </source>
</evidence>
<gene>
    <name evidence="1" type="ORF">PGLA2088_LOCUS8544</name>
</gene>
<sequence>MEPGTFLSCPLGSRRALSQASWERRSRGWEPQAVITAAWSCTDAQPATSSTAPLPPLRPPKLSSQLLCVMSVAARCGLGREWSECGRAARHKACGSSAGRRRPGDSSLILFKQAFSLKPSGSARFAAIQELMEIFEGSSSTLLETMGDRGMWREALDLLAEELELGKSMEQKQKDNNNKNNSNNKQTELYSSAIWVMVKSRQWERALGLFGSWRSSKAGKYLGSSAGLCGGALAALEVGQCWQQALSFFDELREFPDMLRDNCCADVLTLGFVSDLPVEVAPVAAPSTRVSAGIAGFR</sequence>
<protein>
    <submittedName>
        <fullName evidence="1">Uncharacterized protein</fullName>
    </submittedName>
</protein>
<dbReference type="Proteomes" id="UP000626109">
    <property type="component" value="Unassembled WGS sequence"/>
</dbReference>
<accession>A0A813IKF5</accession>
<comment type="caution">
    <text evidence="1">The sequence shown here is derived from an EMBL/GenBank/DDBJ whole genome shotgun (WGS) entry which is preliminary data.</text>
</comment>
<organism evidence="1 2">
    <name type="scientific">Polarella glacialis</name>
    <name type="common">Dinoflagellate</name>
    <dbReference type="NCBI Taxonomy" id="89957"/>
    <lineage>
        <taxon>Eukaryota</taxon>
        <taxon>Sar</taxon>
        <taxon>Alveolata</taxon>
        <taxon>Dinophyceae</taxon>
        <taxon>Suessiales</taxon>
        <taxon>Suessiaceae</taxon>
        <taxon>Polarella</taxon>
    </lineage>
</organism>
<dbReference type="AlphaFoldDB" id="A0A813IKF5"/>
<reference evidence="1" key="1">
    <citation type="submission" date="2021-02" db="EMBL/GenBank/DDBJ databases">
        <authorList>
            <person name="Dougan E. K."/>
            <person name="Rhodes N."/>
            <person name="Thang M."/>
            <person name="Chan C."/>
        </authorList>
    </citation>
    <scope>NUCLEOTIDE SEQUENCE</scope>
</reference>
<dbReference type="EMBL" id="CAJNNW010009156">
    <property type="protein sequence ID" value="CAE8650752.1"/>
    <property type="molecule type" value="Genomic_DNA"/>
</dbReference>
<evidence type="ECO:0000313" key="2">
    <source>
        <dbReference type="Proteomes" id="UP000626109"/>
    </source>
</evidence>
<name>A0A813IKF5_POLGL</name>